<dbReference type="GO" id="GO:0003723">
    <property type="term" value="F:RNA binding"/>
    <property type="evidence" value="ECO:0007669"/>
    <property type="project" value="UniProtKB-KW"/>
</dbReference>
<feature type="compositionally biased region" description="Basic and acidic residues" evidence="9">
    <location>
        <begin position="750"/>
        <end position="773"/>
    </location>
</feature>
<dbReference type="InterPro" id="IPR020084">
    <property type="entry name" value="NUDIX_hydrolase_CS"/>
</dbReference>
<organism evidence="11 12">
    <name type="scientific">Emydomyces testavorans</name>
    <dbReference type="NCBI Taxonomy" id="2070801"/>
    <lineage>
        <taxon>Eukaryota</taxon>
        <taxon>Fungi</taxon>
        <taxon>Dikarya</taxon>
        <taxon>Ascomycota</taxon>
        <taxon>Pezizomycotina</taxon>
        <taxon>Eurotiomycetes</taxon>
        <taxon>Eurotiomycetidae</taxon>
        <taxon>Onygenales</taxon>
        <taxon>Nannizziopsiaceae</taxon>
        <taxon>Emydomyces</taxon>
    </lineage>
</organism>
<dbReference type="PANTHER" id="PTHR23114:SF17">
    <property type="entry name" value="M7GPPPN-MRNA HYDROLASE"/>
    <property type="match status" value="1"/>
</dbReference>
<dbReference type="InterPro" id="IPR044099">
    <property type="entry name" value="Dcp2_NUDIX"/>
</dbReference>
<dbReference type="Pfam" id="PF00293">
    <property type="entry name" value="NUDIX"/>
    <property type="match status" value="1"/>
</dbReference>
<dbReference type="Gene3D" id="3.90.79.10">
    <property type="entry name" value="Nucleoside Triphosphate Pyrophosphohydrolase"/>
    <property type="match status" value="1"/>
</dbReference>
<comment type="subcellular location">
    <subcellularLocation>
        <location evidence="2">Cytoplasm</location>
    </subcellularLocation>
</comment>
<feature type="domain" description="Nudix hydrolase" evidence="10">
    <location>
        <begin position="90"/>
        <end position="232"/>
    </location>
</feature>
<dbReference type="CDD" id="cd03672">
    <property type="entry name" value="NUDIX_Dcp2p_Nudt20"/>
    <property type="match status" value="1"/>
</dbReference>
<dbReference type="PANTHER" id="PTHR23114">
    <property type="entry name" value="M7GPPPN-MRNA HYDROLASE"/>
    <property type="match status" value="1"/>
</dbReference>
<dbReference type="PROSITE" id="PS51462">
    <property type="entry name" value="NUDIX"/>
    <property type="match status" value="1"/>
</dbReference>
<dbReference type="InterPro" id="IPR015797">
    <property type="entry name" value="NUDIX_hydrolase-like_dom_sf"/>
</dbReference>
<evidence type="ECO:0000256" key="8">
    <source>
        <dbReference type="ARBA" id="ARBA00023211"/>
    </source>
</evidence>
<feature type="compositionally biased region" description="Low complexity" evidence="9">
    <location>
        <begin position="662"/>
        <end position="676"/>
    </location>
</feature>
<dbReference type="FunFam" id="1.10.10.1050:FF:000003">
    <property type="entry name" value="Decapping enzyme Dcp2, putative"/>
    <property type="match status" value="1"/>
</dbReference>
<dbReference type="InterPro" id="IPR036189">
    <property type="entry name" value="DCP2_BoxA_sf"/>
</dbReference>
<dbReference type="EC" id="3.6.1.62" evidence="11"/>
<dbReference type="SMART" id="SM01125">
    <property type="entry name" value="DCP2"/>
    <property type="match status" value="1"/>
</dbReference>
<keyword evidence="8" id="KW-0464">Manganese</keyword>
<comment type="similarity">
    <text evidence="3">Belongs to the Nudix hydrolase family. DCP2 subfamily.</text>
</comment>
<feature type="region of interest" description="Disordered" evidence="9">
    <location>
        <begin position="443"/>
        <end position="536"/>
    </location>
</feature>
<evidence type="ECO:0000256" key="6">
    <source>
        <dbReference type="ARBA" id="ARBA00022801"/>
    </source>
</evidence>
<feature type="compositionally biased region" description="Low complexity" evidence="9">
    <location>
        <begin position="558"/>
        <end position="567"/>
    </location>
</feature>
<dbReference type="InterPro" id="IPR007722">
    <property type="entry name" value="DCP2_BoxA"/>
</dbReference>
<keyword evidence="12" id="KW-1185">Reference proteome</keyword>
<evidence type="ECO:0000256" key="1">
    <source>
        <dbReference type="ARBA" id="ARBA00001936"/>
    </source>
</evidence>
<proteinExistence type="inferred from homology"/>
<evidence type="ECO:0000256" key="4">
    <source>
        <dbReference type="ARBA" id="ARBA00022490"/>
    </source>
</evidence>
<protein>
    <submittedName>
        <fullName evidence="11">mRNA-decapping enzyme subunit 2</fullName>
        <ecNumber evidence="11">3.6.1.62</ecNumber>
    </submittedName>
</protein>
<keyword evidence="4" id="KW-0963">Cytoplasm</keyword>
<evidence type="ECO:0000313" key="12">
    <source>
        <dbReference type="Proteomes" id="UP001219355"/>
    </source>
</evidence>
<evidence type="ECO:0000256" key="7">
    <source>
        <dbReference type="ARBA" id="ARBA00022884"/>
    </source>
</evidence>
<dbReference type="Pfam" id="PF05026">
    <property type="entry name" value="DCP2"/>
    <property type="match status" value="1"/>
</dbReference>
<dbReference type="SUPFAM" id="SSF140586">
    <property type="entry name" value="Dcp2 domain-like"/>
    <property type="match status" value="1"/>
</dbReference>
<feature type="region of interest" description="Disordered" evidence="9">
    <location>
        <begin position="553"/>
        <end position="575"/>
    </location>
</feature>
<evidence type="ECO:0000256" key="9">
    <source>
        <dbReference type="SAM" id="MobiDB-lite"/>
    </source>
</evidence>
<dbReference type="GO" id="GO:0000290">
    <property type="term" value="P:deadenylation-dependent decapping of nuclear-transcribed mRNA"/>
    <property type="evidence" value="ECO:0007669"/>
    <property type="project" value="InterPro"/>
</dbReference>
<dbReference type="Proteomes" id="UP001219355">
    <property type="component" value="Chromosome 4"/>
</dbReference>
<feature type="compositionally biased region" description="Polar residues" evidence="9">
    <location>
        <begin position="507"/>
        <end position="521"/>
    </location>
</feature>
<feature type="region of interest" description="Disordered" evidence="9">
    <location>
        <begin position="750"/>
        <end position="776"/>
    </location>
</feature>
<dbReference type="GO" id="GO:0000184">
    <property type="term" value="P:nuclear-transcribed mRNA catabolic process, nonsense-mediated decay"/>
    <property type="evidence" value="ECO:0007669"/>
    <property type="project" value="InterPro"/>
</dbReference>
<feature type="region of interest" description="Disordered" evidence="9">
    <location>
        <begin position="791"/>
        <end position="849"/>
    </location>
</feature>
<evidence type="ECO:0000256" key="2">
    <source>
        <dbReference type="ARBA" id="ARBA00004496"/>
    </source>
</evidence>
<dbReference type="PROSITE" id="PS00893">
    <property type="entry name" value="NUDIX_BOX"/>
    <property type="match status" value="1"/>
</dbReference>
<dbReference type="GO" id="GO:0140933">
    <property type="term" value="F:5'-(N(7)-methylguanosine 5'-triphospho)-[mRNA] hydrolase activity"/>
    <property type="evidence" value="ECO:0007669"/>
    <property type="project" value="UniProtKB-EC"/>
</dbReference>
<evidence type="ECO:0000256" key="5">
    <source>
        <dbReference type="ARBA" id="ARBA00022723"/>
    </source>
</evidence>
<dbReference type="Gene3D" id="1.10.10.1050">
    <property type="entry name" value="Dcp2, box A domain"/>
    <property type="match status" value="1"/>
</dbReference>
<keyword evidence="6 11" id="KW-0378">Hydrolase</keyword>
<dbReference type="SUPFAM" id="SSF55811">
    <property type="entry name" value="Nudix"/>
    <property type="match status" value="1"/>
</dbReference>
<dbReference type="EMBL" id="CP120630">
    <property type="protein sequence ID" value="WEW61069.1"/>
    <property type="molecule type" value="Genomic_DNA"/>
</dbReference>
<comment type="cofactor">
    <cofactor evidence="1">
        <name>Mn(2+)</name>
        <dbReference type="ChEBI" id="CHEBI:29035"/>
    </cofactor>
</comment>
<gene>
    <name evidence="11" type="primary">DCP2</name>
    <name evidence="11" type="ORF">PRK78_006558</name>
</gene>
<keyword evidence="5" id="KW-0479">Metal-binding</keyword>
<feature type="compositionally biased region" description="Polar residues" evidence="9">
    <location>
        <begin position="618"/>
        <end position="633"/>
    </location>
</feature>
<accession>A0AAF0DMM0</accession>
<evidence type="ECO:0000313" key="11">
    <source>
        <dbReference type="EMBL" id="WEW61069.1"/>
    </source>
</evidence>
<dbReference type="GO" id="GO:0030145">
    <property type="term" value="F:manganese ion binding"/>
    <property type="evidence" value="ECO:0007669"/>
    <property type="project" value="InterPro"/>
</dbReference>
<sequence>MKLEDWLDDLCVRFIINLPREELESVERICFQVEEAQWFYEDFIRPLDPNLPSLNLRNFALLIFQHCPLMSQWSHYHHSTAFSEFLAYKTRVPVRGAILLNESMDEVVLVKGWKKTAGWSFPRGKINKDEKDLDCAAREVYEETGFDIKHAGLIEDEEKVKYIDISMREQNMRLYVIRGVPKDAHFEPRTRKEISKIEWYKLSDLPTQKNVKQEESNGPNSNRNKFYMVAPFLGPLKKWIALQRKRDIPKASSSTAQAYNETPAYATADEGPELASGDILQSDSNIEAPIPTDLSAMPANEDPSAQLKRLLNIGYTMPQAHSTVTSGQTMPDSTKGSVLLELLRKGSDAPSSHYPEQPSALSFPPNTVTPLYNQPFPPFPTQHRDNVIPQPLVTIPGPSLGVIGQRLPNPPNNARFNHQIYQPPAYSTGNSFPELVPENFYRFPQPPSQQIATGNIPGHQGRPPQNNPPWPVQFPANGSVPLEPHSIAGLNQAPQPKLPPPPYYQAMSQSTQIPQPSNFQALSIPPASKLPPPKLNSHSLALLKAFKSDSSQKAAMLSQKSSSTQAESSKRSEHQDNLLKLLKTTAPSSTIPTSTLQGKLTLQPSLLKSEESEAYKIKQNTLPPSQQQSTNMGQKDFHGQGVQVSSAKSPRIETTVKPSLRRPPQQSPVQQAAQKPTVVILPRPSSATKEPLPIAKGPEAPRSPLKKNAKISELTKPFKPRILRRPDKDNLEAYLPTHTVTVSAFTKPKEKTMMDEPERSKETVKELNYDRRQSQSNLQKETLLSLFAKGAPSSEQTVPKSNDVAGQLKSPVESSAFSSPEGPIPQSRGISPLNISEPRPANQARVTSPADKAFLLGYLDGVMKGKR</sequence>
<dbReference type="InterPro" id="IPR000086">
    <property type="entry name" value="NUDIX_hydrolase_dom"/>
</dbReference>
<dbReference type="FunFam" id="3.90.79.10:FF:000003">
    <property type="entry name" value="M7GpppN-mRNA hydrolase isoform 2"/>
    <property type="match status" value="1"/>
</dbReference>
<keyword evidence="7" id="KW-0694">RNA-binding</keyword>
<feature type="region of interest" description="Disordered" evidence="9">
    <location>
        <begin position="618"/>
        <end position="705"/>
    </location>
</feature>
<name>A0AAF0DMM0_9EURO</name>
<reference evidence="11" key="1">
    <citation type="submission" date="2023-03" db="EMBL/GenBank/DDBJ databases">
        <title>Emydomyces testavorans Genome Sequence.</title>
        <authorList>
            <person name="Hoyer L."/>
        </authorList>
    </citation>
    <scope>NUCLEOTIDE SEQUENCE</scope>
    <source>
        <strain evidence="11">16-2883</strain>
    </source>
</reference>
<dbReference type="GO" id="GO:0000932">
    <property type="term" value="C:P-body"/>
    <property type="evidence" value="ECO:0007669"/>
    <property type="project" value="TreeGrafter"/>
</dbReference>
<evidence type="ECO:0000259" key="10">
    <source>
        <dbReference type="PROSITE" id="PS51462"/>
    </source>
</evidence>
<dbReference type="AlphaFoldDB" id="A0AAF0DMM0"/>
<evidence type="ECO:0000256" key="3">
    <source>
        <dbReference type="ARBA" id="ARBA00005279"/>
    </source>
</evidence>